<name>A0ABV3T1V0_9ACTN</name>
<sequence length="263" mass="27421">MGLIAVASAKGSPGVTTTALLLGGLWPRMAVVAECDPSGGDVAWRMPGMDGRSLDPQGGLLNLVAAGRKSMDPSLVLNHSQWIVGGLGVVTGIRVPEQAGGVTWPDLAKLFSAVPGVDVIADLGRIGAQTPQNVLLASAHAVVMVVDTVPSNVIHLRERLGRLQQELGGPMAPPVHVAVVAPARRDRAVREVREVLEQAEARVEAVHHITHDPVGAGFFLGQIRGRADRTPLARSGVPVAHALAARTAPAYVEDTGPAEEQRA</sequence>
<evidence type="ECO:0000313" key="1">
    <source>
        <dbReference type="EMBL" id="MEX0428597.1"/>
    </source>
</evidence>
<dbReference type="InterPro" id="IPR027417">
    <property type="entry name" value="P-loop_NTPase"/>
</dbReference>
<dbReference type="RefSeq" id="WP_367994568.1">
    <property type="nucleotide sequence ID" value="NZ_JBFPJR010000023.1"/>
</dbReference>
<accession>A0ABV3T1V0</accession>
<dbReference type="EMBL" id="JBFPJR010000023">
    <property type="protein sequence ID" value="MEX0428597.1"/>
    <property type="molecule type" value="Genomic_DNA"/>
</dbReference>
<dbReference type="Proteomes" id="UP001556631">
    <property type="component" value="Unassembled WGS sequence"/>
</dbReference>
<evidence type="ECO:0000313" key="2">
    <source>
        <dbReference type="Proteomes" id="UP001556631"/>
    </source>
</evidence>
<comment type="caution">
    <text evidence="1">The sequence shown here is derived from an EMBL/GenBank/DDBJ whole genome shotgun (WGS) entry which is preliminary data.</text>
</comment>
<dbReference type="Gene3D" id="3.40.50.300">
    <property type="entry name" value="P-loop containing nucleotide triphosphate hydrolases"/>
    <property type="match status" value="1"/>
</dbReference>
<proteinExistence type="predicted"/>
<keyword evidence="2" id="KW-1185">Reference proteome</keyword>
<dbReference type="SUPFAM" id="SSF52540">
    <property type="entry name" value="P-loop containing nucleoside triphosphate hydrolases"/>
    <property type="match status" value="1"/>
</dbReference>
<reference evidence="1 2" key="1">
    <citation type="submission" date="2024-07" db="EMBL/GenBank/DDBJ databases">
        <authorList>
            <person name="Lee S."/>
            <person name="Kang M."/>
        </authorList>
    </citation>
    <scope>NUCLEOTIDE SEQUENCE [LARGE SCALE GENOMIC DNA]</scope>
    <source>
        <strain evidence="1 2">DS6</strain>
    </source>
</reference>
<gene>
    <name evidence="1" type="ORF">AB3X52_13280</name>
</gene>
<organism evidence="1 2">
    <name type="scientific">Nocardioides eburneus</name>
    <dbReference type="NCBI Taxonomy" id="3231482"/>
    <lineage>
        <taxon>Bacteria</taxon>
        <taxon>Bacillati</taxon>
        <taxon>Actinomycetota</taxon>
        <taxon>Actinomycetes</taxon>
        <taxon>Propionibacteriales</taxon>
        <taxon>Nocardioidaceae</taxon>
        <taxon>Nocardioides</taxon>
    </lineage>
</organism>
<evidence type="ECO:0008006" key="3">
    <source>
        <dbReference type="Google" id="ProtNLM"/>
    </source>
</evidence>
<protein>
    <recommendedName>
        <fullName evidence="3">ParA family protein</fullName>
    </recommendedName>
</protein>